<dbReference type="EMBL" id="JAPNUD010000022">
    <property type="protein sequence ID" value="MDA0641280.1"/>
    <property type="molecule type" value="Genomic_DNA"/>
</dbReference>
<dbReference type="SUPFAM" id="SSF56112">
    <property type="entry name" value="Protein kinase-like (PK-like)"/>
    <property type="match status" value="1"/>
</dbReference>
<reference evidence="1 2" key="1">
    <citation type="submission" date="2022-11" db="EMBL/GenBank/DDBJ databases">
        <title>Nonomuraea corallina sp. nov., a new species of the genus Nonomuraea isolated from sea side sediment in Thai sea.</title>
        <authorList>
            <person name="Ngamcharungchit C."/>
            <person name="Matsumoto A."/>
            <person name="Suriyachadkun C."/>
            <person name="Panbangred W."/>
            <person name="Inahashi Y."/>
            <person name="Intra B."/>
        </authorList>
    </citation>
    <scope>NUCLEOTIDE SEQUENCE [LARGE SCALE GENOMIC DNA]</scope>
    <source>
        <strain evidence="1 2">DSM 43553</strain>
    </source>
</reference>
<gene>
    <name evidence="1" type="ORF">OUY24_11675</name>
</gene>
<sequence length="263" mass="28014">MTVLPPAGVLAAFGLSGVPEPLPGGEGRAVRVGGAVLKPVDGREEAEWSAGLFERLPPSVSFRVPRPIRAGSGTYVVGGWTASELLPGRTGTRRWASLLAVGRAFHEALRDVPRPGLLDRRVHPWAVADRVAWQEEDVALRGDAGPMLAELLGLLAPVAAPAQLVHGDLTGNVLFHRGSPPAVIDFSPYWRPAPYADAIVVADALLYHDAEPDLVDAIGEDAPRWLARALAFRLVALGLLTEDPAPDELARFAAVTRLARARL</sequence>
<evidence type="ECO:0000313" key="1">
    <source>
        <dbReference type="EMBL" id="MDA0641280.1"/>
    </source>
</evidence>
<organism evidence="1 2">
    <name type="scientific">Nonomuraea ferruginea</name>
    <dbReference type="NCBI Taxonomy" id="46174"/>
    <lineage>
        <taxon>Bacteria</taxon>
        <taxon>Bacillati</taxon>
        <taxon>Actinomycetota</taxon>
        <taxon>Actinomycetes</taxon>
        <taxon>Streptosporangiales</taxon>
        <taxon>Streptosporangiaceae</taxon>
        <taxon>Nonomuraea</taxon>
    </lineage>
</organism>
<dbReference type="Proteomes" id="UP001212498">
    <property type="component" value="Unassembled WGS sequence"/>
</dbReference>
<keyword evidence="2" id="KW-1185">Reference proteome</keyword>
<dbReference type="RefSeq" id="WP_271276244.1">
    <property type="nucleotide sequence ID" value="NZ_BAABFD010000002.1"/>
</dbReference>
<accession>A0ABT4SW46</accession>
<protein>
    <submittedName>
        <fullName evidence="1">Phosphotransferase</fullName>
    </submittedName>
</protein>
<evidence type="ECO:0000313" key="2">
    <source>
        <dbReference type="Proteomes" id="UP001212498"/>
    </source>
</evidence>
<comment type="caution">
    <text evidence="1">The sequence shown here is derived from an EMBL/GenBank/DDBJ whole genome shotgun (WGS) entry which is preliminary data.</text>
</comment>
<name>A0ABT4SW46_9ACTN</name>
<dbReference type="InterPro" id="IPR011009">
    <property type="entry name" value="Kinase-like_dom_sf"/>
</dbReference>
<proteinExistence type="predicted"/>